<dbReference type="PANTHER" id="PTHR46599">
    <property type="entry name" value="PIGGYBAC TRANSPOSABLE ELEMENT-DERIVED PROTEIN 4"/>
    <property type="match status" value="1"/>
</dbReference>
<reference evidence="3" key="1">
    <citation type="submission" date="2019-08" db="EMBL/GenBank/DDBJ databases">
        <title>The genome of the North American firefly Photinus pyralis.</title>
        <authorList>
            <consortium name="Photinus pyralis genome working group"/>
            <person name="Fallon T.R."/>
            <person name="Sander Lower S.E."/>
            <person name="Weng J.-K."/>
        </authorList>
    </citation>
    <scope>NUCLEOTIDE SEQUENCE</scope>
    <source>
        <strain evidence="3">TRF0915ILg1</strain>
        <tissue evidence="3">Whole body</tissue>
    </source>
</reference>
<dbReference type="AlphaFoldDB" id="A0A8K0FZ76"/>
<keyword evidence="4" id="KW-1185">Reference proteome</keyword>
<evidence type="ECO:0000313" key="4">
    <source>
        <dbReference type="Proteomes" id="UP000801492"/>
    </source>
</evidence>
<dbReference type="EMBL" id="VTPC01090640">
    <property type="protein sequence ID" value="KAF2882222.1"/>
    <property type="molecule type" value="Genomic_DNA"/>
</dbReference>
<feature type="domain" description="PiggyBac transposable element-derived protein" evidence="2">
    <location>
        <begin position="88"/>
        <end position="154"/>
    </location>
</feature>
<dbReference type="OrthoDB" id="10057959at2759"/>
<sequence length="222" mass="25682">MGDHEREISALYKEVPTSDVSDESDSEDDIAQDIVSEHETDTEQEDLHDLFLDLIFMEKMELSGRSKILLPTCLEFLEMQETPCLGLDNTDIREERKKLDKLAAVRVAFEKFNEQCETKHYSVGEYVTLDEMLLEFRGRCTFRVYILNTPNKYGPFRLDNSAAAVSGRMTNHISESGRNVTMDRWFTSVESVSRLLQQLTNIKDRPLKASFFAYHTDNDNNF</sequence>
<feature type="compositionally biased region" description="Acidic residues" evidence="1">
    <location>
        <begin position="20"/>
        <end position="29"/>
    </location>
</feature>
<dbReference type="InterPro" id="IPR029526">
    <property type="entry name" value="PGBD"/>
</dbReference>
<proteinExistence type="predicted"/>
<dbReference type="PANTHER" id="PTHR46599:SF6">
    <property type="entry name" value="DUAL SPECIFICITY PHOSPHATASE 26"/>
    <property type="match status" value="1"/>
</dbReference>
<dbReference type="Proteomes" id="UP000801492">
    <property type="component" value="Unassembled WGS sequence"/>
</dbReference>
<comment type="caution">
    <text evidence="3">The sequence shown here is derived from an EMBL/GenBank/DDBJ whole genome shotgun (WGS) entry which is preliminary data.</text>
</comment>
<dbReference type="Pfam" id="PF13843">
    <property type="entry name" value="DDE_Tnp_1_7"/>
    <property type="match status" value="1"/>
</dbReference>
<evidence type="ECO:0000256" key="1">
    <source>
        <dbReference type="SAM" id="MobiDB-lite"/>
    </source>
</evidence>
<name>A0A8K0FZ76_IGNLU</name>
<feature type="non-terminal residue" evidence="3">
    <location>
        <position position="1"/>
    </location>
</feature>
<accession>A0A8K0FZ76</accession>
<protein>
    <recommendedName>
        <fullName evidence="2">PiggyBac transposable element-derived protein domain-containing protein</fullName>
    </recommendedName>
</protein>
<organism evidence="3 4">
    <name type="scientific">Ignelater luminosus</name>
    <name type="common">Cucubano</name>
    <name type="synonym">Pyrophorus luminosus</name>
    <dbReference type="NCBI Taxonomy" id="2038154"/>
    <lineage>
        <taxon>Eukaryota</taxon>
        <taxon>Metazoa</taxon>
        <taxon>Ecdysozoa</taxon>
        <taxon>Arthropoda</taxon>
        <taxon>Hexapoda</taxon>
        <taxon>Insecta</taxon>
        <taxon>Pterygota</taxon>
        <taxon>Neoptera</taxon>
        <taxon>Endopterygota</taxon>
        <taxon>Coleoptera</taxon>
        <taxon>Polyphaga</taxon>
        <taxon>Elateriformia</taxon>
        <taxon>Elateroidea</taxon>
        <taxon>Elateridae</taxon>
        <taxon>Agrypninae</taxon>
        <taxon>Pyrophorini</taxon>
        <taxon>Ignelater</taxon>
    </lineage>
</organism>
<evidence type="ECO:0000313" key="3">
    <source>
        <dbReference type="EMBL" id="KAF2882222.1"/>
    </source>
</evidence>
<feature type="region of interest" description="Disordered" evidence="1">
    <location>
        <begin position="1"/>
        <end position="29"/>
    </location>
</feature>
<evidence type="ECO:0000259" key="2">
    <source>
        <dbReference type="Pfam" id="PF13843"/>
    </source>
</evidence>
<gene>
    <name evidence="3" type="ORF">ILUMI_23945</name>
</gene>